<protein>
    <submittedName>
        <fullName evidence="1">Uncharacterized protein</fullName>
    </submittedName>
</protein>
<name>X1FYF3_9ZZZZ</name>
<dbReference type="AlphaFoldDB" id="X1FYF3"/>
<gene>
    <name evidence="1" type="ORF">S03H2_10293</name>
</gene>
<reference evidence="1" key="1">
    <citation type="journal article" date="2014" name="Front. Microbiol.">
        <title>High frequency of phylogenetically diverse reductive dehalogenase-homologous genes in deep subseafloor sedimentary metagenomes.</title>
        <authorList>
            <person name="Kawai M."/>
            <person name="Futagami T."/>
            <person name="Toyoda A."/>
            <person name="Takaki Y."/>
            <person name="Nishi S."/>
            <person name="Hori S."/>
            <person name="Arai W."/>
            <person name="Tsubouchi T."/>
            <person name="Morono Y."/>
            <person name="Uchiyama I."/>
            <person name="Ito T."/>
            <person name="Fujiyama A."/>
            <person name="Inagaki F."/>
            <person name="Takami H."/>
        </authorList>
    </citation>
    <scope>NUCLEOTIDE SEQUENCE</scope>
    <source>
        <strain evidence="1">Expedition CK06-06</strain>
    </source>
</reference>
<evidence type="ECO:0000313" key="1">
    <source>
        <dbReference type="EMBL" id="GAH34369.1"/>
    </source>
</evidence>
<dbReference type="EMBL" id="BARU01005303">
    <property type="protein sequence ID" value="GAH34369.1"/>
    <property type="molecule type" value="Genomic_DNA"/>
</dbReference>
<accession>X1FYF3</accession>
<sequence length="105" mass="12006">MKYEEYIELLRKRAESHLSDKDEAEALKAITKVSEELYIYLHDGGIRRLAVRSLKGILSTLPEKPTERDIDKAIHLIESVILTVISCILKEGEIITVKRDKDDQG</sequence>
<proteinExistence type="predicted"/>
<organism evidence="1">
    <name type="scientific">marine sediment metagenome</name>
    <dbReference type="NCBI Taxonomy" id="412755"/>
    <lineage>
        <taxon>unclassified sequences</taxon>
        <taxon>metagenomes</taxon>
        <taxon>ecological metagenomes</taxon>
    </lineage>
</organism>
<comment type="caution">
    <text evidence="1">The sequence shown here is derived from an EMBL/GenBank/DDBJ whole genome shotgun (WGS) entry which is preliminary data.</text>
</comment>